<keyword evidence="19" id="KW-1185">Reference proteome</keyword>
<evidence type="ECO:0000256" key="12">
    <source>
        <dbReference type="ARBA" id="ARBA00023288"/>
    </source>
</evidence>
<feature type="binding site" evidence="14">
    <location>
        <position position="386"/>
    </location>
    <ligand>
        <name>Zn(2+)</name>
        <dbReference type="ChEBI" id="CHEBI:29105"/>
        <label>2</label>
    </ligand>
</feature>
<dbReference type="OrthoDB" id="5818554at2759"/>
<feature type="chain" id="PRO_5009326579" description="Alkaline phosphatase" evidence="17">
    <location>
        <begin position="17"/>
        <end position="537"/>
    </location>
</feature>
<dbReference type="GO" id="GO:0046872">
    <property type="term" value="F:metal ion binding"/>
    <property type="evidence" value="ECO:0007669"/>
    <property type="project" value="UniProtKB-KW"/>
</dbReference>
<dbReference type="AlphaFoldDB" id="A0A1I8PDG4"/>
<dbReference type="InterPro" id="IPR018299">
    <property type="entry name" value="Alkaline_phosphatase_AS"/>
</dbReference>
<keyword evidence="7 16" id="KW-0378">Hydrolase</keyword>
<protein>
    <recommendedName>
        <fullName evidence="3 16">Alkaline phosphatase</fullName>
        <ecNumber evidence="3 16">3.1.3.1</ecNumber>
    </recommendedName>
</protein>
<organism evidence="18 19">
    <name type="scientific">Stomoxys calcitrans</name>
    <name type="common">Stable fly</name>
    <name type="synonym">Conops calcitrans</name>
    <dbReference type="NCBI Taxonomy" id="35570"/>
    <lineage>
        <taxon>Eukaryota</taxon>
        <taxon>Metazoa</taxon>
        <taxon>Ecdysozoa</taxon>
        <taxon>Arthropoda</taxon>
        <taxon>Hexapoda</taxon>
        <taxon>Insecta</taxon>
        <taxon>Pterygota</taxon>
        <taxon>Neoptera</taxon>
        <taxon>Endopterygota</taxon>
        <taxon>Diptera</taxon>
        <taxon>Brachycera</taxon>
        <taxon>Muscomorpha</taxon>
        <taxon>Muscoidea</taxon>
        <taxon>Muscidae</taxon>
        <taxon>Stomoxys</taxon>
    </lineage>
</organism>
<comment type="cofactor">
    <cofactor evidence="14">
        <name>Mg(2+)</name>
        <dbReference type="ChEBI" id="CHEBI:18420"/>
    </cofactor>
    <text evidence="14">Binds 1 Mg(2+) ion.</text>
</comment>
<dbReference type="EC" id="3.1.3.1" evidence="3 16"/>
<dbReference type="SUPFAM" id="SSF53649">
    <property type="entry name" value="Alkaline phosphatase-like"/>
    <property type="match status" value="1"/>
</dbReference>
<dbReference type="VEuPathDB" id="VectorBase:SCAU007086"/>
<feature type="binding site" evidence="14">
    <location>
        <position position="344"/>
    </location>
    <ligand>
        <name>Mg(2+)</name>
        <dbReference type="ChEBI" id="CHEBI:18420"/>
    </ligand>
</feature>
<evidence type="ECO:0000256" key="6">
    <source>
        <dbReference type="ARBA" id="ARBA00022723"/>
    </source>
</evidence>
<dbReference type="Gene3D" id="3.40.720.10">
    <property type="entry name" value="Alkaline Phosphatase, subunit A"/>
    <property type="match status" value="1"/>
</dbReference>
<evidence type="ECO:0000256" key="13">
    <source>
        <dbReference type="PIRSR" id="PIRSR601952-1"/>
    </source>
</evidence>
<dbReference type="PANTHER" id="PTHR11596:SF95">
    <property type="entry name" value="ALKALINE PHOSPHATASE-RELATED"/>
    <property type="match status" value="1"/>
</dbReference>
<feature type="binding site" evidence="14">
    <location>
        <position position="185"/>
    </location>
    <ligand>
        <name>Mg(2+)</name>
        <dbReference type="ChEBI" id="CHEBI:18420"/>
    </ligand>
</feature>
<feature type="active site" description="Phosphoserine intermediate" evidence="13">
    <location>
        <position position="120"/>
    </location>
</feature>
<accession>A0A1I8PDG4</accession>
<evidence type="ECO:0000256" key="2">
    <source>
        <dbReference type="ARBA" id="ARBA00005984"/>
    </source>
</evidence>
<evidence type="ECO:0000256" key="10">
    <source>
        <dbReference type="ARBA" id="ARBA00023136"/>
    </source>
</evidence>
<evidence type="ECO:0000256" key="9">
    <source>
        <dbReference type="ARBA" id="ARBA00022842"/>
    </source>
</evidence>
<proteinExistence type="inferred from homology"/>
<dbReference type="InterPro" id="IPR017850">
    <property type="entry name" value="Alkaline_phosphatase_core_sf"/>
</dbReference>
<keyword evidence="10" id="KW-0472">Membrane</keyword>
<feature type="binding site" evidence="14">
    <location>
        <position position="183"/>
    </location>
    <ligand>
        <name>Mg(2+)</name>
        <dbReference type="ChEBI" id="CHEBI:18420"/>
    </ligand>
</feature>
<dbReference type="FunFam" id="3.40.720.10:FF:000008">
    <property type="entry name" value="Alkaline phosphatase"/>
    <property type="match status" value="1"/>
</dbReference>
<comment type="catalytic activity">
    <reaction evidence="16">
        <text>a phosphate monoester + H2O = an alcohol + phosphate</text>
        <dbReference type="Rhea" id="RHEA:15017"/>
        <dbReference type="ChEBI" id="CHEBI:15377"/>
        <dbReference type="ChEBI" id="CHEBI:30879"/>
        <dbReference type="ChEBI" id="CHEBI:43474"/>
        <dbReference type="ChEBI" id="CHEBI:67140"/>
        <dbReference type="EC" id="3.1.3.1"/>
    </reaction>
</comment>
<evidence type="ECO:0000313" key="19">
    <source>
        <dbReference type="Proteomes" id="UP000095300"/>
    </source>
</evidence>
<feature type="binding site" evidence="14">
    <location>
        <position position="70"/>
    </location>
    <ligand>
        <name>Zn(2+)</name>
        <dbReference type="ChEBI" id="CHEBI:29105"/>
        <label>2</label>
    </ligand>
</feature>
<keyword evidence="4" id="KW-1003">Cell membrane</keyword>
<comment type="similarity">
    <text evidence="2 15">Belongs to the alkaline phosphatase family.</text>
</comment>
<evidence type="ECO:0000256" key="1">
    <source>
        <dbReference type="ARBA" id="ARBA00004609"/>
    </source>
</evidence>
<keyword evidence="11" id="KW-0325">Glycoprotein</keyword>
<dbReference type="GO" id="GO:0098552">
    <property type="term" value="C:side of membrane"/>
    <property type="evidence" value="ECO:0007669"/>
    <property type="project" value="UniProtKB-KW"/>
</dbReference>
<evidence type="ECO:0000256" key="14">
    <source>
        <dbReference type="PIRSR" id="PIRSR601952-2"/>
    </source>
</evidence>
<evidence type="ECO:0000256" key="4">
    <source>
        <dbReference type="ARBA" id="ARBA00022475"/>
    </source>
</evidence>
<name>A0A1I8PDG4_STOCA</name>
<evidence type="ECO:0000256" key="15">
    <source>
        <dbReference type="RuleBase" id="RU003946"/>
    </source>
</evidence>
<comment type="cofactor">
    <cofactor evidence="14">
        <name>Zn(2+)</name>
        <dbReference type="ChEBI" id="CHEBI:29105"/>
    </cofactor>
    <text evidence="14">Binds 2 Zn(2+) ions.</text>
</comment>
<comment type="subcellular location">
    <subcellularLocation>
        <location evidence="1">Cell membrane</location>
        <topology evidence="1">Lipid-anchor</topology>
        <topology evidence="1">GPI-anchor</topology>
    </subcellularLocation>
</comment>
<evidence type="ECO:0000256" key="7">
    <source>
        <dbReference type="ARBA" id="ARBA00022801"/>
    </source>
</evidence>
<feature type="binding site" evidence="14">
    <location>
        <position position="348"/>
    </location>
    <ligand>
        <name>Zn(2+)</name>
        <dbReference type="ChEBI" id="CHEBI:29105"/>
        <label>2</label>
    </ligand>
</feature>
<dbReference type="GO" id="GO:0004035">
    <property type="term" value="F:alkaline phosphatase activity"/>
    <property type="evidence" value="ECO:0007669"/>
    <property type="project" value="UniProtKB-EC"/>
</dbReference>
<evidence type="ECO:0000256" key="8">
    <source>
        <dbReference type="ARBA" id="ARBA00022833"/>
    </source>
</evidence>
<evidence type="ECO:0000256" key="11">
    <source>
        <dbReference type="ARBA" id="ARBA00023180"/>
    </source>
</evidence>
<dbReference type="EnsemblMetazoa" id="SCAU007086-RA">
    <property type="protein sequence ID" value="SCAU007086-PA"/>
    <property type="gene ID" value="SCAU007086"/>
</dbReference>
<dbReference type="PROSITE" id="PS00123">
    <property type="entry name" value="ALKALINE_PHOSPHATASE"/>
    <property type="match status" value="1"/>
</dbReference>
<dbReference type="STRING" id="35570.A0A1I8PDG4"/>
<feature type="binding site" evidence="14">
    <location>
        <position position="70"/>
    </location>
    <ligand>
        <name>Mg(2+)</name>
        <dbReference type="ChEBI" id="CHEBI:18420"/>
    </ligand>
</feature>
<evidence type="ECO:0000313" key="18">
    <source>
        <dbReference type="EnsemblMetazoa" id="SCAU007086-PA"/>
    </source>
</evidence>
<keyword evidence="6 14" id="KW-0479">Metal-binding</keyword>
<evidence type="ECO:0000256" key="5">
    <source>
        <dbReference type="ARBA" id="ARBA00022622"/>
    </source>
</evidence>
<dbReference type="PANTHER" id="PTHR11596">
    <property type="entry name" value="ALKALINE PHOSPHATASE"/>
    <property type="match status" value="1"/>
</dbReference>
<dbReference type="PRINTS" id="PR00113">
    <property type="entry name" value="ALKPHPHTASE"/>
</dbReference>
<reference evidence="18" key="1">
    <citation type="submission" date="2020-05" db="UniProtKB">
        <authorList>
            <consortium name="EnsemblMetazoa"/>
        </authorList>
    </citation>
    <scope>IDENTIFICATION</scope>
    <source>
        <strain evidence="18">USDA</strain>
    </source>
</reference>
<evidence type="ECO:0000256" key="17">
    <source>
        <dbReference type="SAM" id="SignalP"/>
    </source>
</evidence>
<feature type="binding site" evidence="14">
    <location>
        <position position="486"/>
    </location>
    <ligand>
        <name>Zn(2+)</name>
        <dbReference type="ChEBI" id="CHEBI:29105"/>
        <label>2</label>
    </ligand>
</feature>
<keyword evidence="12" id="KW-0449">Lipoprotein</keyword>
<keyword evidence="17" id="KW-0732">Signal</keyword>
<dbReference type="CDD" id="cd16012">
    <property type="entry name" value="ALP"/>
    <property type="match status" value="1"/>
</dbReference>
<dbReference type="InterPro" id="IPR001952">
    <property type="entry name" value="Alkaline_phosphatase"/>
</dbReference>
<feature type="signal peptide" evidence="17">
    <location>
        <begin position="1"/>
        <end position="16"/>
    </location>
</feature>
<dbReference type="Proteomes" id="UP000095300">
    <property type="component" value="Unassembled WGS sequence"/>
</dbReference>
<gene>
    <name evidence="18" type="primary">106093593</name>
</gene>
<keyword evidence="8 14" id="KW-0862">Zinc</keyword>
<sequence>MRVILIIFLVSKISAGFQISQIDESCQLNDADILKNSHFWLEDAQRTLKNKLLLKENRKIAKNVIFFIGDGMSVPTVTASRIYDGQVRGIIGERNLLFMERFPYVGLSKTYCADRQVADSACTATAYHTGIKANYETIGVSPRVRKADCNSAAQKQNQIESIAGKAQAAGKSTGIVTTTRVTHASPAGAYAHTSHRDYESDKDVVELGNDPAICVDIGRQLVENFVSKNLNVVMGGGASKLLPKGADHNTGFVGQRLDGRNLIDEWISSKQSPTTFAFSRQHLIDIDTNATDNLLGIFANSHMSYNLDNDGSQPSLKEMTATAIKVLKKNSNGFFLFVEGGRIDHAHHETKAKKALDETVQFDAAIQQAYELTSPEDTLIVISADHGHTMTINGYPLLGNSITGVGTDNTDIDLLPYTTLSYANGPAFNHFLYSSKSKPSLANSYHRFLYGTDTDEVKRYDVRKMANIGDKNFQYPAAAPMADETHGGGDVAVYASGPWSHLFTGVLEQSVLPAFMSFAACIGPEELSSCNLIDNQL</sequence>
<keyword evidence="5" id="KW-0336">GPI-anchor</keyword>
<evidence type="ECO:0000256" key="16">
    <source>
        <dbReference type="RuleBase" id="RU003947"/>
    </source>
</evidence>
<dbReference type="GO" id="GO:0005886">
    <property type="term" value="C:plasma membrane"/>
    <property type="evidence" value="ECO:0007669"/>
    <property type="project" value="UniProtKB-SubCell"/>
</dbReference>
<dbReference type="Pfam" id="PF00245">
    <property type="entry name" value="Alk_phosphatase"/>
    <property type="match status" value="1"/>
</dbReference>
<dbReference type="SMART" id="SM00098">
    <property type="entry name" value="alkPPc"/>
    <property type="match status" value="1"/>
</dbReference>
<evidence type="ECO:0000256" key="3">
    <source>
        <dbReference type="ARBA" id="ARBA00012647"/>
    </source>
</evidence>
<keyword evidence="9 14" id="KW-0460">Magnesium</keyword>
<feature type="binding site" evidence="14">
    <location>
        <position position="385"/>
    </location>
    <ligand>
        <name>Zn(2+)</name>
        <dbReference type="ChEBI" id="CHEBI:29105"/>
        <label>2</label>
    </ligand>
</feature>
<feature type="binding site" evidence="14">
    <location>
        <position position="339"/>
    </location>
    <ligand>
        <name>Mg(2+)</name>
        <dbReference type="ChEBI" id="CHEBI:18420"/>
    </ligand>
</feature>